<feature type="region of interest" description="Disordered" evidence="1">
    <location>
        <begin position="1"/>
        <end position="21"/>
    </location>
</feature>
<keyword evidence="3" id="KW-1185">Reference proteome</keyword>
<gene>
    <name evidence="2" type="ORF">CVT26_015425</name>
</gene>
<reference evidence="2 3" key="1">
    <citation type="journal article" date="2018" name="Evol. Lett.">
        <title>Horizontal gene cluster transfer increased hallucinogenic mushroom diversity.</title>
        <authorList>
            <person name="Reynolds H.T."/>
            <person name="Vijayakumar V."/>
            <person name="Gluck-Thaler E."/>
            <person name="Korotkin H.B."/>
            <person name="Matheny P.B."/>
            <person name="Slot J.C."/>
        </authorList>
    </citation>
    <scope>NUCLEOTIDE SEQUENCE [LARGE SCALE GENOMIC DNA]</scope>
    <source>
        <strain evidence="2 3">SRW20</strain>
    </source>
</reference>
<accession>A0A409YED6</accession>
<protein>
    <submittedName>
        <fullName evidence="2">Uncharacterized protein</fullName>
    </submittedName>
</protein>
<name>A0A409YED6_9AGAR</name>
<dbReference type="Proteomes" id="UP000284706">
    <property type="component" value="Unassembled WGS sequence"/>
</dbReference>
<comment type="caution">
    <text evidence="2">The sequence shown here is derived from an EMBL/GenBank/DDBJ whole genome shotgun (WGS) entry which is preliminary data.</text>
</comment>
<dbReference type="InParanoid" id="A0A409YED6"/>
<sequence length="67" mass="7380">MYADSSQSHVDVTMESEMPAELPPNASCSRYAFLDSEDINVALTPISEHTLEAGRGRLKEQAVELLQ</sequence>
<feature type="compositionally biased region" description="Polar residues" evidence="1">
    <location>
        <begin position="1"/>
        <end position="10"/>
    </location>
</feature>
<proteinExistence type="predicted"/>
<dbReference type="AlphaFoldDB" id="A0A409YED6"/>
<evidence type="ECO:0000313" key="2">
    <source>
        <dbReference type="EMBL" id="PPR01376.1"/>
    </source>
</evidence>
<dbReference type="EMBL" id="NHYE01000944">
    <property type="protein sequence ID" value="PPR01376.1"/>
    <property type="molecule type" value="Genomic_DNA"/>
</dbReference>
<evidence type="ECO:0000256" key="1">
    <source>
        <dbReference type="SAM" id="MobiDB-lite"/>
    </source>
</evidence>
<organism evidence="2 3">
    <name type="scientific">Gymnopilus dilepis</name>
    <dbReference type="NCBI Taxonomy" id="231916"/>
    <lineage>
        <taxon>Eukaryota</taxon>
        <taxon>Fungi</taxon>
        <taxon>Dikarya</taxon>
        <taxon>Basidiomycota</taxon>
        <taxon>Agaricomycotina</taxon>
        <taxon>Agaricomycetes</taxon>
        <taxon>Agaricomycetidae</taxon>
        <taxon>Agaricales</taxon>
        <taxon>Agaricineae</taxon>
        <taxon>Hymenogastraceae</taxon>
        <taxon>Gymnopilus</taxon>
    </lineage>
</organism>
<evidence type="ECO:0000313" key="3">
    <source>
        <dbReference type="Proteomes" id="UP000284706"/>
    </source>
</evidence>